<dbReference type="AlphaFoldDB" id="A0A1W1X8Q2"/>
<evidence type="ECO:0000256" key="8">
    <source>
        <dbReference type="ARBA" id="ARBA00023012"/>
    </source>
</evidence>
<dbReference type="SUPFAM" id="SSF52172">
    <property type="entry name" value="CheY-like"/>
    <property type="match status" value="1"/>
</dbReference>
<dbReference type="RefSeq" id="WP_170920335.1">
    <property type="nucleotide sequence ID" value="NZ_FWXF01000003.1"/>
</dbReference>
<dbReference type="Pfam" id="PF08448">
    <property type="entry name" value="PAS_4"/>
    <property type="match status" value="1"/>
</dbReference>
<organism evidence="14 15">
    <name type="scientific">Desulfacinum hydrothermale DSM 13146</name>
    <dbReference type="NCBI Taxonomy" id="1121390"/>
    <lineage>
        <taxon>Bacteria</taxon>
        <taxon>Pseudomonadati</taxon>
        <taxon>Thermodesulfobacteriota</taxon>
        <taxon>Syntrophobacteria</taxon>
        <taxon>Syntrophobacterales</taxon>
        <taxon>Syntrophobacteraceae</taxon>
        <taxon>Desulfacinum</taxon>
    </lineage>
</organism>
<evidence type="ECO:0000259" key="11">
    <source>
        <dbReference type="PROSITE" id="PS50110"/>
    </source>
</evidence>
<evidence type="ECO:0000256" key="5">
    <source>
        <dbReference type="ARBA" id="ARBA00022741"/>
    </source>
</evidence>
<keyword evidence="8" id="KW-0902">Two-component regulatory system</keyword>
<feature type="domain" description="PAC" evidence="13">
    <location>
        <begin position="208"/>
        <end position="258"/>
    </location>
</feature>
<dbReference type="Pfam" id="PF02518">
    <property type="entry name" value="HATPase_c"/>
    <property type="match status" value="1"/>
</dbReference>
<gene>
    <name evidence="14" type="ORF">SAMN02746041_00873</name>
</gene>
<keyword evidence="7" id="KW-0067">ATP-binding</keyword>
<evidence type="ECO:0000313" key="14">
    <source>
        <dbReference type="EMBL" id="SMC20316.1"/>
    </source>
</evidence>
<feature type="modified residue" description="4-aspartylphosphate" evidence="9">
    <location>
        <position position="567"/>
    </location>
</feature>
<dbReference type="Pfam" id="PF00512">
    <property type="entry name" value="HisKA"/>
    <property type="match status" value="1"/>
</dbReference>
<dbReference type="EC" id="2.7.13.3" evidence="2"/>
<dbReference type="Gene3D" id="1.10.287.130">
    <property type="match status" value="1"/>
</dbReference>
<dbReference type="InterPro" id="IPR013656">
    <property type="entry name" value="PAS_4"/>
</dbReference>
<dbReference type="InterPro" id="IPR005467">
    <property type="entry name" value="His_kinase_dom"/>
</dbReference>
<dbReference type="SUPFAM" id="SSF55874">
    <property type="entry name" value="ATPase domain of HSP90 chaperone/DNA topoisomerase II/histidine kinase"/>
    <property type="match status" value="1"/>
</dbReference>
<protein>
    <recommendedName>
        <fullName evidence="2">histidine kinase</fullName>
        <ecNumber evidence="2">2.7.13.3</ecNumber>
    </recommendedName>
</protein>
<evidence type="ECO:0000256" key="6">
    <source>
        <dbReference type="ARBA" id="ARBA00022777"/>
    </source>
</evidence>
<dbReference type="InterPro" id="IPR035965">
    <property type="entry name" value="PAS-like_dom_sf"/>
</dbReference>
<dbReference type="CDD" id="cd00130">
    <property type="entry name" value="PAS"/>
    <property type="match status" value="2"/>
</dbReference>
<dbReference type="InterPro" id="IPR011006">
    <property type="entry name" value="CheY-like_superfamily"/>
</dbReference>
<evidence type="ECO:0000313" key="15">
    <source>
        <dbReference type="Proteomes" id="UP000192783"/>
    </source>
</evidence>
<dbReference type="Pfam" id="PF00072">
    <property type="entry name" value="Response_reg"/>
    <property type="match status" value="1"/>
</dbReference>
<proteinExistence type="predicted"/>
<dbReference type="EMBL" id="FWXF01000003">
    <property type="protein sequence ID" value="SMC20316.1"/>
    <property type="molecule type" value="Genomic_DNA"/>
</dbReference>
<evidence type="ECO:0000259" key="10">
    <source>
        <dbReference type="PROSITE" id="PS50109"/>
    </source>
</evidence>
<feature type="domain" description="Histidine kinase" evidence="10">
    <location>
        <begin position="271"/>
        <end position="495"/>
    </location>
</feature>
<dbReference type="PRINTS" id="PR00344">
    <property type="entry name" value="BCTRLSENSOR"/>
</dbReference>
<dbReference type="InterPro" id="IPR001789">
    <property type="entry name" value="Sig_transdc_resp-reg_receiver"/>
</dbReference>
<dbReference type="InterPro" id="IPR003661">
    <property type="entry name" value="HisK_dim/P_dom"/>
</dbReference>
<keyword evidence="3 9" id="KW-0597">Phosphoprotein</keyword>
<dbReference type="InterPro" id="IPR036097">
    <property type="entry name" value="HisK_dim/P_sf"/>
</dbReference>
<dbReference type="SMART" id="SM00091">
    <property type="entry name" value="PAS"/>
    <property type="match status" value="2"/>
</dbReference>
<dbReference type="PROSITE" id="PS50112">
    <property type="entry name" value="PAS"/>
    <property type="match status" value="2"/>
</dbReference>
<dbReference type="CDD" id="cd00082">
    <property type="entry name" value="HisKA"/>
    <property type="match status" value="1"/>
</dbReference>
<dbReference type="InterPro" id="IPR036890">
    <property type="entry name" value="HATPase_C_sf"/>
</dbReference>
<keyword evidence="5" id="KW-0547">Nucleotide-binding</keyword>
<dbReference type="Gene3D" id="3.40.50.2300">
    <property type="match status" value="1"/>
</dbReference>
<keyword evidence="15" id="KW-1185">Reference proteome</keyword>
<dbReference type="InterPro" id="IPR003594">
    <property type="entry name" value="HATPase_dom"/>
</dbReference>
<feature type="domain" description="PAS" evidence="12">
    <location>
        <begin position="6"/>
        <end position="71"/>
    </location>
</feature>
<dbReference type="InterPro" id="IPR001610">
    <property type="entry name" value="PAC"/>
</dbReference>
<dbReference type="Proteomes" id="UP000192783">
    <property type="component" value="Unassembled WGS sequence"/>
</dbReference>
<evidence type="ECO:0000256" key="4">
    <source>
        <dbReference type="ARBA" id="ARBA00022679"/>
    </source>
</evidence>
<evidence type="ECO:0000256" key="1">
    <source>
        <dbReference type="ARBA" id="ARBA00000085"/>
    </source>
</evidence>
<dbReference type="InterPro" id="IPR000014">
    <property type="entry name" value="PAS"/>
</dbReference>
<dbReference type="Gene3D" id="3.30.565.10">
    <property type="entry name" value="Histidine kinase-like ATPase, C-terminal domain"/>
    <property type="match status" value="1"/>
</dbReference>
<dbReference type="NCBIfam" id="TIGR00229">
    <property type="entry name" value="sensory_box"/>
    <property type="match status" value="2"/>
</dbReference>
<dbReference type="SMART" id="SM00448">
    <property type="entry name" value="REC"/>
    <property type="match status" value="1"/>
</dbReference>
<comment type="catalytic activity">
    <reaction evidence="1">
        <text>ATP + protein L-histidine = ADP + protein N-phospho-L-histidine.</text>
        <dbReference type="EC" id="2.7.13.3"/>
    </reaction>
</comment>
<sequence>MQRREDEDKYRLLVEHQTDLVVKVDREGRFLYVSPSYCDLFGQKEEDLLGRSFVPLVHEEDREKTLKEMEKLHTPPHTCYIEQRAMTRHGWRWLAWSDMAVLDAQGQVEAVVGVGRDITDRKEAELALAEAEQRYRSLVENTLDGFFVADMETWRLIFHNQRILEIFGAEESELPGLDVWRLLHPGDRQRAAQNLERTMRGKSPPQAPPRVYRLRRRDGSYFWAEISTSTVLHQGRWVLQGVLRDITERKKMEERLMHAQKLEAIGVLAGGIAHDFNNLLQTIQGFSELLLMRCAEDEQVRKSAERIQQAARRGAELTRGLLTFSRRMETHPRPTDLNHLVLSLRGILERTLPKTIHIRVALASELPPALIDPTQMEQVLMNLALNAADAMPDGGELGIETALEEVLDPVDSGDGDALPPGPHIRLTVWDTGHGMDPETLQHAFEPFFTTKGVGEGTGLGLAMVYGIVRNHRGHIRCTSEKGKGTRFHILVPVATEAVAESAPRPLGADLPGGTETVLVVDDELAILELAENALREKGYQVLTASDGASALDVLEREGKRISLVVLDLVMPAMGGEPCLEEMGRRGISCPVVIASGAGLDPAKKKRLEKACHAFIKKPYDLQEFLTTVRRVLDACEENSSPCKGPCRSRESG</sequence>
<evidence type="ECO:0000256" key="7">
    <source>
        <dbReference type="ARBA" id="ARBA00022840"/>
    </source>
</evidence>
<dbReference type="PANTHER" id="PTHR43065">
    <property type="entry name" value="SENSOR HISTIDINE KINASE"/>
    <property type="match status" value="1"/>
</dbReference>
<dbReference type="InterPro" id="IPR000700">
    <property type="entry name" value="PAS-assoc_C"/>
</dbReference>
<dbReference type="Pfam" id="PF08447">
    <property type="entry name" value="PAS_3"/>
    <property type="match status" value="1"/>
</dbReference>
<reference evidence="14 15" key="1">
    <citation type="submission" date="2017-04" db="EMBL/GenBank/DDBJ databases">
        <authorList>
            <person name="Afonso C.L."/>
            <person name="Miller P.J."/>
            <person name="Scott M.A."/>
            <person name="Spackman E."/>
            <person name="Goraichik I."/>
            <person name="Dimitrov K.M."/>
            <person name="Suarez D.L."/>
            <person name="Swayne D.E."/>
        </authorList>
    </citation>
    <scope>NUCLEOTIDE SEQUENCE [LARGE SCALE GENOMIC DNA]</scope>
    <source>
        <strain evidence="14 15">DSM 13146</strain>
    </source>
</reference>
<dbReference type="STRING" id="1121390.SAMN02746041_00873"/>
<accession>A0A1W1X8Q2</accession>
<evidence type="ECO:0000256" key="9">
    <source>
        <dbReference type="PROSITE-ProRule" id="PRU00169"/>
    </source>
</evidence>
<dbReference type="Gene3D" id="3.30.450.20">
    <property type="entry name" value="PAS domain"/>
    <property type="match status" value="2"/>
</dbReference>
<feature type="domain" description="Response regulatory" evidence="11">
    <location>
        <begin position="516"/>
        <end position="632"/>
    </location>
</feature>
<dbReference type="SUPFAM" id="SSF55785">
    <property type="entry name" value="PYP-like sensor domain (PAS domain)"/>
    <property type="match status" value="2"/>
</dbReference>
<keyword evidence="6" id="KW-0418">Kinase</keyword>
<dbReference type="PROSITE" id="PS50113">
    <property type="entry name" value="PAC"/>
    <property type="match status" value="2"/>
</dbReference>
<evidence type="ECO:0000256" key="3">
    <source>
        <dbReference type="ARBA" id="ARBA00022553"/>
    </source>
</evidence>
<name>A0A1W1X8Q2_9BACT</name>
<dbReference type="InterPro" id="IPR004358">
    <property type="entry name" value="Sig_transdc_His_kin-like_C"/>
</dbReference>
<dbReference type="SMART" id="SM00387">
    <property type="entry name" value="HATPase_c"/>
    <property type="match status" value="1"/>
</dbReference>
<feature type="domain" description="PAS" evidence="12">
    <location>
        <begin position="131"/>
        <end position="202"/>
    </location>
</feature>
<evidence type="ECO:0000259" key="12">
    <source>
        <dbReference type="PROSITE" id="PS50112"/>
    </source>
</evidence>
<dbReference type="SUPFAM" id="SSF47384">
    <property type="entry name" value="Homodimeric domain of signal transducing histidine kinase"/>
    <property type="match status" value="1"/>
</dbReference>
<dbReference type="PROSITE" id="PS50110">
    <property type="entry name" value="RESPONSE_REGULATORY"/>
    <property type="match status" value="1"/>
</dbReference>
<feature type="domain" description="PAC" evidence="13">
    <location>
        <begin position="79"/>
        <end position="130"/>
    </location>
</feature>
<dbReference type="SMART" id="SM00388">
    <property type="entry name" value="HisKA"/>
    <property type="match status" value="1"/>
</dbReference>
<keyword evidence="4" id="KW-0808">Transferase</keyword>
<dbReference type="PROSITE" id="PS50109">
    <property type="entry name" value="HIS_KIN"/>
    <property type="match status" value="1"/>
</dbReference>
<dbReference type="InterPro" id="IPR013655">
    <property type="entry name" value="PAS_fold_3"/>
</dbReference>
<dbReference type="GO" id="GO:0005524">
    <property type="term" value="F:ATP binding"/>
    <property type="evidence" value="ECO:0007669"/>
    <property type="project" value="UniProtKB-KW"/>
</dbReference>
<evidence type="ECO:0000259" key="13">
    <source>
        <dbReference type="PROSITE" id="PS50113"/>
    </source>
</evidence>
<evidence type="ECO:0000256" key="2">
    <source>
        <dbReference type="ARBA" id="ARBA00012438"/>
    </source>
</evidence>
<dbReference type="SMART" id="SM00086">
    <property type="entry name" value="PAC"/>
    <property type="match status" value="2"/>
</dbReference>
<dbReference type="GO" id="GO:0000155">
    <property type="term" value="F:phosphorelay sensor kinase activity"/>
    <property type="evidence" value="ECO:0007669"/>
    <property type="project" value="InterPro"/>
</dbReference>
<dbReference type="PANTHER" id="PTHR43065:SF46">
    <property type="entry name" value="C4-DICARBOXYLATE TRANSPORT SENSOR PROTEIN DCTB"/>
    <property type="match status" value="1"/>
</dbReference>